<gene>
    <name evidence="3" type="ORF">PPERSA_06642</name>
</gene>
<reference evidence="3 4" key="1">
    <citation type="journal article" date="2015" name="Sci. Rep.">
        <title>Genome of the facultative scuticociliatosis pathogen Pseudocohnilembus persalinus provides insight into its virulence through horizontal gene transfer.</title>
        <authorList>
            <person name="Xiong J."/>
            <person name="Wang G."/>
            <person name="Cheng J."/>
            <person name="Tian M."/>
            <person name="Pan X."/>
            <person name="Warren A."/>
            <person name="Jiang C."/>
            <person name="Yuan D."/>
            <person name="Miao W."/>
        </authorList>
    </citation>
    <scope>NUCLEOTIDE SEQUENCE [LARGE SCALE GENOMIC DNA]</scope>
    <source>
        <strain evidence="3">36N120E</strain>
    </source>
</reference>
<dbReference type="Proteomes" id="UP000054937">
    <property type="component" value="Unassembled WGS sequence"/>
</dbReference>
<dbReference type="EMBL" id="LDAU01000110">
    <property type="protein sequence ID" value="KRX05008.1"/>
    <property type="molecule type" value="Genomic_DNA"/>
</dbReference>
<evidence type="ECO:0000313" key="3">
    <source>
        <dbReference type="EMBL" id="KRX05008.1"/>
    </source>
</evidence>
<evidence type="ECO:0000256" key="2">
    <source>
        <dbReference type="SAM" id="MobiDB-lite"/>
    </source>
</evidence>
<accession>A0A0V0QSK8</accession>
<feature type="compositionally biased region" description="Basic residues" evidence="2">
    <location>
        <begin position="206"/>
        <end position="215"/>
    </location>
</feature>
<feature type="coiled-coil region" evidence="1">
    <location>
        <begin position="99"/>
        <end position="132"/>
    </location>
</feature>
<feature type="region of interest" description="Disordered" evidence="2">
    <location>
        <begin position="263"/>
        <end position="304"/>
    </location>
</feature>
<proteinExistence type="predicted"/>
<dbReference type="InParanoid" id="A0A0V0QSK8"/>
<dbReference type="AlphaFoldDB" id="A0A0V0QSK8"/>
<feature type="compositionally biased region" description="Acidic residues" evidence="2">
    <location>
        <begin position="264"/>
        <end position="279"/>
    </location>
</feature>
<keyword evidence="1" id="KW-0175">Coiled coil</keyword>
<feature type="coiled-coil region" evidence="1">
    <location>
        <begin position="321"/>
        <end position="348"/>
    </location>
</feature>
<protein>
    <submittedName>
        <fullName evidence="3">Uncharacterized protein</fullName>
    </submittedName>
</protein>
<name>A0A0V0QSK8_PSEPJ</name>
<sequence length="419" mass="50072">MDQSSTANPRLSDDFNEIEKREYNMYLKRQEILKKQQQQHMKDMKNAINLNNSSKLNQSKKSKTSINMASSILQLDPDDKNIVSQLVINDEQRTQKTTELRQQEREQKLRAKIEEKKQKLKNERELQKLRNKKQFEIKNPDNNVILNSSIKKNYNDNLKNSAISIKSVRFQNINKSEQIIEELSEFESQITENELKELQNQFTSSSKKKKKKKKKEKPEKIKPSNINLDMISPNERYRQIRPTLLMGVSDKDMLFQNIQKRLENEEENQENEYDDDSDESSIKTQDISSVELTSESEYEEEEDIMKQKDFKQWQQYQKEKQNIKEKQNSEYEDELQQAKSLSQKNKERIELIQSISNKKVNRPQEIQQQQLYKQKFNLNENLSIPQKDTFFLRSTEKLFQIQEDEIKQKYDLSQFGCKL</sequence>
<evidence type="ECO:0000313" key="4">
    <source>
        <dbReference type="Proteomes" id="UP000054937"/>
    </source>
</evidence>
<feature type="compositionally biased region" description="Acidic residues" evidence="2">
    <location>
        <begin position="294"/>
        <end position="303"/>
    </location>
</feature>
<keyword evidence="4" id="KW-1185">Reference proteome</keyword>
<feature type="region of interest" description="Disordered" evidence="2">
    <location>
        <begin position="199"/>
        <end position="234"/>
    </location>
</feature>
<evidence type="ECO:0000256" key="1">
    <source>
        <dbReference type="SAM" id="Coils"/>
    </source>
</evidence>
<organism evidence="3 4">
    <name type="scientific">Pseudocohnilembus persalinus</name>
    <name type="common">Ciliate</name>
    <dbReference type="NCBI Taxonomy" id="266149"/>
    <lineage>
        <taxon>Eukaryota</taxon>
        <taxon>Sar</taxon>
        <taxon>Alveolata</taxon>
        <taxon>Ciliophora</taxon>
        <taxon>Intramacronucleata</taxon>
        <taxon>Oligohymenophorea</taxon>
        <taxon>Scuticociliatia</taxon>
        <taxon>Philasterida</taxon>
        <taxon>Pseudocohnilembidae</taxon>
        <taxon>Pseudocohnilembus</taxon>
    </lineage>
</organism>
<comment type="caution">
    <text evidence="3">The sequence shown here is derived from an EMBL/GenBank/DDBJ whole genome shotgun (WGS) entry which is preliminary data.</text>
</comment>